<proteinExistence type="predicted"/>
<dbReference type="EMBL" id="BMAC01000071">
    <property type="protein sequence ID" value="GFP83829.1"/>
    <property type="molecule type" value="Genomic_DNA"/>
</dbReference>
<comment type="caution">
    <text evidence="1">The sequence shown here is derived from an EMBL/GenBank/DDBJ whole genome shotgun (WGS) entry which is preliminary data.</text>
</comment>
<dbReference type="Proteomes" id="UP000653305">
    <property type="component" value="Unassembled WGS sequence"/>
</dbReference>
<evidence type="ECO:0000313" key="2">
    <source>
        <dbReference type="Proteomes" id="UP000653305"/>
    </source>
</evidence>
<gene>
    <name evidence="1" type="ORF">PHJA_000526400</name>
</gene>
<dbReference type="GO" id="GO:0005840">
    <property type="term" value="C:ribosome"/>
    <property type="evidence" value="ECO:0007669"/>
    <property type="project" value="UniProtKB-KW"/>
</dbReference>
<keyword evidence="1" id="KW-0687">Ribonucleoprotein</keyword>
<dbReference type="AlphaFoldDB" id="A0A830BEY5"/>
<accession>A0A830BEY5</accession>
<sequence>MALYRARIASSTLLRSVLLRRGVQLSAVVEVVDVELDVHTRHKLSNWELYASSDDADRDPCPQHRAPARTRWEARTRCKDVCKDTY</sequence>
<protein>
    <submittedName>
        <fullName evidence="1">60S ribosomal protein l2 mitochondrial</fullName>
    </submittedName>
</protein>
<keyword evidence="2" id="KW-1185">Reference proteome</keyword>
<organism evidence="1 2">
    <name type="scientific">Phtheirospermum japonicum</name>
    <dbReference type="NCBI Taxonomy" id="374723"/>
    <lineage>
        <taxon>Eukaryota</taxon>
        <taxon>Viridiplantae</taxon>
        <taxon>Streptophyta</taxon>
        <taxon>Embryophyta</taxon>
        <taxon>Tracheophyta</taxon>
        <taxon>Spermatophyta</taxon>
        <taxon>Magnoliopsida</taxon>
        <taxon>eudicotyledons</taxon>
        <taxon>Gunneridae</taxon>
        <taxon>Pentapetalae</taxon>
        <taxon>asterids</taxon>
        <taxon>lamiids</taxon>
        <taxon>Lamiales</taxon>
        <taxon>Orobanchaceae</taxon>
        <taxon>Orobanchaceae incertae sedis</taxon>
        <taxon>Phtheirospermum</taxon>
    </lineage>
</organism>
<reference evidence="1" key="1">
    <citation type="submission" date="2020-07" db="EMBL/GenBank/DDBJ databases">
        <title>Ethylene signaling mediates host invasion by parasitic plants.</title>
        <authorList>
            <person name="Yoshida S."/>
        </authorList>
    </citation>
    <scope>NUCLEOTIDE SEQUENCE</scope>
    <source>
        <strain evidence="1">Okayama</strain>
    </source>
</reference>
<name>A0A830BEY5_9LAMI</name>
<keyword evidence="1" id="KW-0689">Ribosomal protein</keyword>
<evidence type="ECO:0000313" key="1">
    <source>
        <dbReference type="EMBL" id="GFP83829.1"/>
    </source>
</evidence>